<evidence type="ECO:0000256" key="2">
    <source>
        <dbReference type="SAM" id="MobiDB-lite"/>
    </source>
</evidence>
<dbReference type="OrthoDB" id="5914050at2759"/>
<proteinExistence type="predicted"/>
<evidence type="ECO:0000256" key="3">
    <source>
        <dbReference type="SAM" id="Phobius"/>
    </source>
</evidence>
<dbReference type="Proteomes" id="UP000054783">
    <property type="component" value="Unassembled WGS sequence"/>
</dbReference>
<organism evidence="4 5">
    <name type="scientific">Trichinella patagoniensis</name>
    <dbReference type="NCBI Taxonomy" id="990121"/>
    <lineage>
        <taxon>Eukaryota</taxon>
        <taxon>Metazoa</taxon>
        <taxon>Ecdysozoa</taxon>
        <taxon>Nematoda</taxon>
        <taxon>Enoplea</taxon>
        <taxon>Dorylaimia</taxon>
        <taxon>Trichinellida</taxon>
        <taxon>Trichinellidae</taxon>
        <taxon>Trichinella</taxon>
    </lineage>
</organism>
<evidence type="ECO:0008006" key="6">
    <source>
        <dbReference type="Google" id="ProtNLM"/>
    </source>
</evidence>
<accession>A0A0V0ZAX0</accession>
<keyword evidence="5" id="KW-1185">Reference proteome</keyword>
<keyword evidence="3" id="KW-0812">Transmembrane</keyword>
<feature type="transmembrane region" description="Helical" evidence="3">
    <location>
        <begin position="12"/>
        <end position="33"/>
    </location>
</feature>
<comment type="caution">
    <text evidence="4">The sequence shown here is derived from an EMBL/GenBank/DDBJ whole genome shotgun (WGS) entry which is preliminary data.</text>
</comment>
<evidence type="ECO:0000256" key="1">
    <source>
        <dbReference type="SAM" id="Coils"/>
    </source>
</evidence>
<feature type="coiled-coil region" evidence="1">
    <location>
        <begin position="112"/>
        <end position="165"/>
    </location>
</feature>
<dbReference type="AlphaFoldDB" id="A0A0V0ZAX0"/>
<evidence type="ECO:0000313" key="4">
    <source>
        <dbReference type="EMBL" id="KRY09636.1"/>
    </source>
</evidence>
<keyword evidence="3" id="KW-0472">Membrane</keyword>
<keyword evidence="1" id="KW-0175">Coiled coil</keyword>
<name>A0A0V0ZAX0_9BILA</name>
<protein>
    <recommendedName>
        <fullName evidence="6">WAP domain-containing protein</fullName>
    </recommendedName>
</protein>
<evidence type="ECO:0000313" key="5">
    <source>
        <dbReference type="Proteomes" id="UP000054783"/>
    </source>
</evidence>
<dbReference type="EMBL" id="JYDQ01000265">
    <property type="protein sequence ID" value="KRY09636.1"/>
    <property type="molecule type" value="Genomic_DNA"/>
</dbReference>
<gene>
    <name evidence="4" type="ORF">T12_10699</name>
</gene>
<feature type="region of interest" description="Disordered" evidence="2">
    <location>
        <begin position="166"/>
        <end position="185"/>
    </location>
</feature>
<reference evidence="4 5" key="1">
    <citation type="submission" date="2015-01" db="EMBL/GenBank/DDBJ databases">
        <title>Evolution of Trichinella species and genotypes.</title>
        <authorList>
            <person name="Korhonen P.K."/>
            <person name="Edoardo P."/>
            <person name="Giuseppe L.R."/>
            <person name="Gasser R.B."/>
        </authorList>
    </citation>
    <scope>NUCLEOTIDE SEQUENCE [LARGE SCALE GENOMIC DNA]</scope>
    <source>
        <strain evidence="4">ISS2496</strain>
    </source>
</reference>
<keyword evidence="3" id="KW-1133">Transmembrane helix</keyword>
<sequence length="185" mass="21059">MFIFERVCQFNLNLTTMHLLLTAVVLVFIHPPFDLINAFVCPDLSLTAERCAEESCNDPYYCYNGWCCSKKSANGIGAYPYGRFDVFDPFISNTEWLEKQYGLYIAFPRPVVETLNNVADNIGEIIDEAKEKPDDDKGTVIENLIEEIKEKQEQLDEAVNEDQLNVVDGVIDEKQSETIQEETGN</sequence>